<evidence type="ECO:0000313" key="3">
    <source>
        <dbReference type="Proteomes" id="UP000288351"/>
    </source>
</evidence>
<organism evidence="2 3">
    <name type="scientific">Streptomyces noursei</name>
    <name type="common">Streptomyces albulus</name>
    <dbReference type="NCBI Taxonomy" id="1971"/>
    <lineage>
        <taxon>Bacteria</taxon>
        <taxon>Bacillati</taxon>
        <taxon>Actinomycetota</taxon>
        <taxon>Actinomycetes</taxon>
        <taxon>Kitasatosporales</taxon>
        <taxon>Streptomycetaceae</taxon>
        <taxon>Streptomyces</taxon>
    </lineage>
</organism>
<feature type="transmembrane region" description="Helical" evidence="1">
    <location>
        <begin position="175"/>
        <end position="194"/>
    </location>
</feature>
<proteinExistence type="predicted"/>
<feature type="transmembrane region" description="Helical" evidence="1">
    <location>
        <begin position="128"/>
        <end position="155"/>
    </location>
</feature>
<gene>
    <name evidence="2" type="ORF">SALB_04439</name>
</gene>
<sequence length="327" mass="35145">MSTATTTPEAGTVTGTASGPLRGTVWLVWRRHRAALLTGILVTLAACALFSYQRIGLMEYLGTKTAGLDSSGDDFRIRFGGTFEADIQFLEAVPLIVAAFLGAPLISSELERGTLQLVTTQSVSRSRWLASTLAVPLTLVAACTLLLSLVFRWLWLPGHELIVGGDWLNSGPFDATGPVLVAKTLFLTACGIALGKLIKRMIPAMVATAFTVVVVNVIWSDKVRPKLGTLHNLTYPINGESPGVPRGAIQMDDWVATADGRLFGFSTCVGDAKPEACRASKGIVNHVTQYYNFDQMPGMQWLGAGILLALTALVLAFVVWRATRRPL</sequence>
<dbReference type="EMBL" id="BHXC01000006">
    <property type="protein sequence ID" value="GCB91701.1"/>
    <property type="molecule type" value="Genomic_DNA"/>
</dbReference>
<feature type="transmembrane region" description="Helical" evidence="1">
    <location>
        <begin position="301"/>
        <end position="320"/>
    </location>
</feature>
<feature type="transmembrane region" description="Helical" evidence="1">
    <location>
        <begin position="34"/>
        <end position="52"/>
    </location>
</feature>
<keyword evidence="1" id="KW-0812">Transmembrane</keyword>
<dbReference type="Proteomes" id="UP000288351">
    <property type="component" value="Unassembled WGS sequence"/>
</dbReference>
<protein>
    <submittedName>
        <fullName evidence="2">Transporter</fullName>
    </submittedName>
</protein>
<reference evidence="2 3" key="1">
    <citation type="journal article" date="2019" name="Microbiol. Resour. Announc.">
        <title>Draft Genome Sequence of the Most Traditional epsilon-Poly-l-Lysine Producer, Streptomyces albulus NBRC14147.</title>
        <authorList>
            <person name="Yamanaka K."/>
            <person name="Hamano Y."/>
        </authorList>
    </citation>
    <scope>NUCLEOTIDE SEQUENCE [LARGE SCALE GENOMIC DNA]</scope>
    <source>
        <strain evidence="2 3">NBRC 14147</strain>
    </source>
</reference>
<feature type="transmembrane region" description="Helical" evidence="1">
    <location>
        <begin position="201"/>
        <end position="219"/>
    </location>
</feature>
<feature type="transmembrane region" description="Helical" evidence="1">
    <location>
        <begin position="87"/>
        <end position="107"/>
    </location>
</feature>
<dbReference type="RefSeq" id="WP_016570716.1">
    <property type="nucleotide sequence ID" value="NZ_BHXC01000006.1"/>
</dbReference>
<accession>A0A401R244</accession>
<name>A0A401R244_STRNR</name>
<dbReference type="AlphaFoldDB" id="A0A401R244"/>
<keyword evidence="1" id="KW-0472">Membrane</keyword>
<evidence type="ECO:0000256" key="1">
    <source>
        <dbReference type="SAM" id="Phobius"/>
    </source>
</evidence>
<comment type="caution">
    <text evidence="2">The sequence shown here is derived from an EMBL/GenBank/DDBJ whole genome shotgun (WGS) entry which is preliminary data.</text>
</comment>
<keyword evidence="1" id="KW-1133">Transmembrane helix</keyword>
<evidence type="ECO:0000313" key="2">
    <source>
        <dbReference type="EMBL" id="GCB91701.1"/>
    </source>
</evidence>